<feature type="region of interest" description="Disordered" evidence="1">
    <location>
        <begin position="1"/>
        <end position="23"/>
    </location>
</feature>
<feature type="compositionally biased region" description="Low complexity" evidence="1">
    <location>
        <begin position="116"/>
        <end position="126"/>
    </location>
</feature>
<dbReference type="InParanoid" id="D7FXJ2"/>
<proteinExistence type="predicted"/>
<gene>
    <name evidence="2" type="ORF">Esi_0033_0042</name>
</gene>
<protein>
    <submittedName>
        <fullName evidence="2">Uncharacterized protein</fullName>
    </submittedName>
</protein>
<dbReference type="EMBL" id="FN648520">
    <property type="protein sequence ID" value="CBJ26433.1"/>
    <property type="molecule type" value="Genomic_DNA"/>
</dbReference>
<dbReference type="eggNOG" id="ENOG502S355">
    <property type="taxonomic scope" value="Eukaryota"/>
</dbReference>
<dbReference type="Proteomes" id="UP000002630">
    <property type="component" value="Linkage Group LG07"/>
</dbReference>
<evidence type="ECO:0000256" key="1">
    <source>
        <dbReference type="SAM" id="MobiDB-lite"/>
    </source>
</evidence>
<organism evidence="2 3">
    <name type="scientific">Ectocarpus siliculosus</name>
    <name type="common">Brown alga</name>
    <name type="synonym">Conferva siliculosa</name>
    <dbReference type="NCBI Taxonomy" id="2880"/>
    <lineage>
        <taxon>Eukaryota</taxon>
        <taxon>Sar</taxon>
        <taxon>Stramenopiles</taxon>
        <taxon>Ochrophyta</taxon>
        <taxon>PX clade</taxon>
        <taxon>Phaeophyceae</taxon>
        <taxon>Ectocarpales</taxon>
        <taxon>Ectocarpaceae</taxon>
        <taxon>Ectocarpus</taxon>
    </lineage>
</organism>
<dbReference type="OrthoDB" id="40547at2759"/>
<dbReference type="OMA" id="HAIDWNY"/>
<evidence type="ECO:0000313" key="3">
    <source>
        <dbReference type="Proteomes" id="UP000002630"/>
    </source>
</evidence>
<feature type="region of interest" description="Disordered" evidence="1">
    <location>
        <begin position="110"/>
        <end position="134"/>
    </location>
</feature>
<evidence type="ECO:0000313" key="2">
    <source>
        <dbReference type="EMBL" id="CBJ26433.1"/>
    </source>
</evidence>
<name>D7FXJ2_ECTSI</name>
<dbReference type="EMBL" id="FN649732">
    <property type="protein sequence ID" value="CBJ26433.1"/>
    <property type="molecule type" value="Genomic_DNA"/>
</dbReference>
<sequence>MDDQYDEQAQTPADSDKGAAAAVDATTAAASSSLLKWSDKQFHILTGGGVSSKWYRGPRFPFSQEELPHFHKARATTHEAFSLWHNQGTGCGAEIAGAWKRPLFVGGWTHSDDAAEPASRSSSSPPIGQEGETTFNLQTPSVFIDIRVPKAAAALLGHHRSFHTMTDFELRLFARRHAFAGYTRVEPVASPWVDGASLRRGGGEEQGAKEHGRLEGSVATRHHCIDWNYVGEARPRPNKWRVEMGPGGDVWKEWGFAKDAFDQHVYMERWERLPGGRGPYFALRRRPSSAPDALLVVCGDHFGLIVDRDSGLMEAGGSSRGGKGGLVGRVDDAIARGDRRRALELLSLEASHGRVSAQKGRLPWTVNCSLHPWLENRRPFLGSVLTIAPDSLSADWVGVKSAGGSDDGVPRHLGWNGARLDGTWDVVESTMSLPPPSRSPSSRGLPHVAFRALFAESGAEVLMGGGETPRKDEGGTCSLRAKLSQL</sequence>
<reference evidence="2 3" key="1">
    <citation type="journal article" date="2010" name="Nature">
        <title>The Ectocarpus genome and the independent evolution of multicellularity in brown algae.</title>
        <authorList>
            <person name="Cock J.M."/>
            <person name="Sterck L."/>
            <person name="Rouze P."/>
            <person name="Scornet D."/>
            <person name="Allen A.E."/>
            <person name="Amoutzias G."/>
            <person name="Anthouard V."/>
            <person name="Artiguenave F."/>
            <person name="Aury J.M."/>
            <person name="Badger J.H."/>
            <person name="Beszteri B."/>
            <person name="Billiau K."/>
            <person name="Bonnet E."/>
            <person name="Bothwell J.H."/>
            <person name="Bowler C."/>
            <person name="Boyen C."/>
            <person name="Brownlee C."/>
            <person name="Carrano C.J."/>
            <person name="Charrier B."/>
            <person name="Cho G.Y."/>
            <person name="Coelho S.M."/>
            <person name="Collen J."/>
            <person name="Corre E."/>
            <person name="Da Silva C."/>
            <person name="Delage L."/>
            <person name="Delaroque N."/>
            <person name="Dittami S.M."/>
            <person name="Doulbeau S."/>
            <person name="Elias M."/>
            <person name="Farnham G."/>
            <person name="Gachon C.M."/>
            <person name="Gschloessl B."/>
            <person name="Heesch S."/>
            <person name="Jabbari K."/>
            <person name="Jubin C."/>
            <person name="Kawai H."/>
            <person name="Kimura K."/>
            <person name="Kloareg B."/>
            <person name="Kupper F.C."/>
            <person name="Lang D."/>
            <person name="Le Bail A."/>
            <person name="Leblanc C."/>
            <person name="Lerouge P."/>
            <person name="Lohr M."/>
            <person name="Lopez P.J."/>
            <person name="Martens C."/>
            <person name="Maumus F."/>
            <person name="Michel G."/>
            <person name="Miranda-Saavedra D."/>
            <person name="Morales J."/>
            <person name="Moreau H."/>
            <person name="Motomura T."/>
            <person name="Nagasato C."/>
            <person name="Napoli C.A."/>
            <person name="Nelson D.R."/>
            <person name="Nyvall-Collen P."/>
            <person name="Peters A.F."/>
            <person name="Pommier C."/>
            <person name="Potin P."/>
            <person name="Poulain J."/>
            <person name="Quesneville H."/>
            <person name="Read B."/>
            <person name="Rensing S.A."/>
            <person name="Ritter A."/>
            <person name="Rousvoal S."/>
            <person name="Samanta M."/>
            <person name="Samson G."/>
            <person name="Schroeder D.C."/>
            <person name="Segurens B."/>
            <person name="Strittmatter M."/>
            <person name="Tonon T."/>
            <person name="Tregear J.W."/>
            <person name="Valentin K."/>
            <person name="von Dassow P."/>
            <person name="Yamagishi T."/>
            <person name="Van de Peer Y."/>
            <person name="Wincker P."/>
        </authorList>
    </citation>
    <scope>NUCLEOTIDE SEQUENCE [LARGE SCALE GENOMIC DNA]</scope>
    <source>
        <strain evidence="3">Ec32 / CCAP1310/4</strain>
    </source>
</reference>
<dbReference type="AlphaFoldDB" id="D7FXJ2"/>
<accession>D7FXJ2</accession>
<keyword evidence="3" id="KW-1185">Reference proteome</keyword>